<evidence type="ECO:0000256" key="3">
    <source>
        <dbReference type="SAM" id="MobiDB-lite"/>
    </source>
</evidence>
<evidence type="ECO:0000256" key="1">
    <source>
        <dbReference type="ARBA" id="ARBA00010617"/>
    </source>
</evidence>
<protein>
    <submittedName>
        <fullName evidence="4">Cytochrome P450</fullName>
    </submittedName>
</protein>
<evidence type="ECO:0000256" key="2">
    <source>
        <dbReference type="RuleBase" id="RU000461"/>
    </source>
</evidence>
<dbReference type="Proteomes" id="UP001589894">
    <property type="component" value="Unassembled WGS sequence"/>
</dbReference>
<accession>A0ABV6P4F7</accession>
<organism evidence="4 5">
    <name type="scientific">Plantactinospora siamensis</name>
    <dbReference type="NCBI Taxonomy" id="555372"/>
    <lineage>
        <taxon>Bacteria</taxon>
        <taxon>Bacillati</taxon>
        <taxon>Actinomycetota</taxon>
        <taxon>Actinomycetes</taxon>
        <taxon>Micromonosporales</taxon>
        <taxon>Micromonosporaceae</taxon>
        <taxon>Plantactinospora</taxon>
    </lineage>
</organism>
<dbReference type="PRINTS" id="PR00359">
    <property type="entry name" value="BP450"/>
</dbReference>
<keyword evidence="2" id="KW-0349">Heme</keyword>
<dbReference type="InterPro" id="IPR002397">
    <property type="entry name" value="Cyt_P450_B"/>
</dbReference>
<name>A0ABV6P4F7_9ACTN</name>
<keyword evidence="2" id="KW-0560">Oxidoreductase</keyword>
<dbReference type="PANTHER" id="PTHR46696:SF4">
    <property type="entry name" value="BIOTIN BIOSYNTHESIS CYTOCHROME P450"/>
    <property type="match status" value="1"/>
</dbReference>
<dbReference type="Pfam" id="PF00067">
    <property type="entry name" value="p450"/>
    <property type="match status" value="1"/>
</dbReference>
<evidence type="ECO:0000313" key="5">
    <source>
        <dbReference type="Proteomes" id="UP001589894"/>
    </source>
</evidence>
<comment type="caution">
    <text evidence="4">The sequence shown here is derived from an EMBL/GenBank/DDBJ whole genome shotgun (WGS) entry which is preliminary data.</text>
</comment>
<dbReference type="SUPFAM" id="SSF48264">
    <property type="entry name" value="Cytochrome P450"/>
    <property type="match status" value="1"/>
</dbReference>
<dbReference type="PROSITE" id="PS00086">
    <property type="entry name" value="CYTOCHROME_P450"/>
    <property type="match status" value="1"/>
</dbReference>
<dbReference type="EMBL" id="JBHLUE010000026">
    <property type="protein sequence ID" value="MFC0567928.1"/>
    <property type="molecule type" value="Genomic_DNA"/>
</dbReference>
<evidence type="ECO:0000313" key="4">
    <source>
        <dbReference type="EMBL" id="MFC0567928.1"/>
    </source>
</evidence>
<dbReference type="InterPro" id="IPR036396">
    <property type="entry name" value="Cyt_P450_sf"/>
</dbReference>
<sequence length="414" mass="45294">MRSPRRAAEEPPSCPFDPGDPDDPATVADPYPWYRSLRAQAPVTYVPSHDLWLVSRHGDVVEVLNSPDRFSSRLGMGAVHRLHAPQSVDYRIGAPGVRVLIATDPPEHTRLRRAVIAPFRRSAIVRMVPRIERIAAELVGNLMANAERGTADICRDLAAPLPVLVLAELLGVPTGMRDEFREWASVITDDLDLAGAADTRLGRGYDMFRYFYAEIRRRRTEPSDDLLSVVAGTDAAGLTDHEVMAFCAFLLVAGIETTTNLFTNLVDVLVRRPALRQRLWSTPDLADAVVEEALRFDTSVQGLWRATVAQDRLGGVVLPAGARLLILFGSANRDERAFADPDAFDPQRSPNPHLAFGYGHHRCLGAGLAKVELVAALQALVGATGGLAARGPFVRRNSLVLRGFAAQPVTVWPR</sequence>
<keyword evidence="2" id="KW-0479">Metal-binding</keyword>
<feature type="region of interest" description="Disordered" evidence="3">
    <location>
        <begin position="1"/>
        <end position="25"/>
    </location>
</feature>
<keyword evidence="2" id="KW-0503">Monooxygenase</keyword>
<dbReference type="InterPro" id="IPR017972">
    <property type="entry name" value="Cyt_P450_CS"/>
</dbReference>
<dbReference type="RefSeq" id="WP_377343305.1">
    <property type="nucleotide sequence ID" value="NZ_JBHLUE010000026.1"/>
</dbReference>
<dbReference type="PRINTS" id="PR00385">
    <property type="entry name" value="P450"/>
</dbReference>
<proteinExistence type="inferred from homology"/>
<keyword evidence="5" id="KW-1185">Reference proteome</keyword>
<comment type="similarity">
    <text evidence="1 2">Belongs to the cytochrome P450 family.</text>
</comment>
<dbReference type="Gene3D" id="1.10.630.10">
    <property type="entry name" value="Cytochrome P450"/>
    <property type="match status" value="1"/>
</dbReference>
<gene>
    <name evidence="4" type="ORF">ACFFHU_27765</name>
</gene>
<dbReference type="PANTHER" id="PTHR46696">
    <property type="entry name" value="P450, PUTATIVE (EUROFUNG)-RELATED"/>
    <property type="match status" value="1"/>
</dbReference>
<keyword evidence="2" id="KW-0408">Iron</keyword>
<reference evidence="4 5" key="1">
    <citation type="submission" date="2024-09" db="EMBL/GenBank/DDBJ databases">
        <authorList>
            <person name="Sun Q."/>
            <person name="Mori K."/>
        </authorList>
    </citation>
    <scope>NUCLEOTIDE SEQUENCE [LARGE SCALE GENOMIC DNA]</scope>
    <source>
        <strain evidence="4 5">TBRC 2205</strain>
    </source>
</reference>
<dbReference type="InterPro" id="IPR001128">
    <property type="entry name" value="Cyt_P450"/>
</dbReference>